<proteinExistence type="predicted"/>
<comment type="caution">
    <text evidence="2">The sequence shown here is derived from an EMBL/GenBank/DDBJ whole genome shotgun (WGS) entry which is preliminary data.</text>
</comment>
<evidence type="ECO:0000256" key="1">
    <source>
        <dbReference type="SAM" id="MobiDB-lite"/>
    </source>
</evidence>
<accession>A0A177N7C4</accession>
<dbReference type="Proteomes" id="UP000077857">
    <property type="component" value="Unassembled WGS sequence"/>
</dbReference>
<organism evidence="2 3">
    <name type="scientific">Methylomonas koyamae</name>
    <dbReference type="NCBI Taxonomy" id="702114"/>
    <lineage>
        <taxon>Bacteria</taxon>
        <taxon>Pseudomonadati</taxon>
        <taxon>Pseudomonadota</taxon>
        <taxon>Gammaproteobacteria</taxon>
        <taxon>Methylococcales</taxon>
        <taxon>Methylococcaceae</taxon>
        <taxon>Methylomonas</taxon>
    </lineage>
</organism>
<evidence type="ECO:0000313" key="2">
    <source>
        <dbReference type="EMBL" id="OAI13403.1"/>
    </source>
</evidence>
<name>A0A177N7C4_9GAMM</name>
<evidence type="ECO:0000313" key="3">
    <source>
        <dbReference type="Proteomes" id="UP000077857"/>
    </source>
</evidence>
<dbReference type="EMBL" id="LUUJ01000100">
    <property type="protein sequence ID" value="OAI13403.1"/>
    <property type="molecule type" value="Genomic_DNA"/>
</dbReference>
<protein>
    <submittedName>
        <fullName evidence="2">Uncharacterized protein</fullName>
    </submittedName>
</protein>
<feature type="region of interest" description="Disordered" evidence="1">
    <location>
        <begin position="39"/>
        <end position="71"/>
    </location>
</feature>
<sequence length="71" mass="7227">MIGSAATGIAAASIMAVLSILTSCIAASENRRLAVAQSSADRTATAGNRVWNFSQSNPLPQPRPDKIAASA</sequence>
<gene>
    <name evidence="2" type="ORF">A1507_16985</name>
</gene>
<dbReference type="AlphaFoldDB" id="A0A177N7C4"/>
<reference evidence="2 3" key="1">
    <citation type="submission" date="2016-03" db="EMBL/GenBank/DDBJ databases">
        <authorList>
            <person name="Ploux O."/>
        </authorList>
    </citation>
    <scope>NUCLEOTIDE SEQUENCE [LARGE SCALE GENOMIC DNA]</scope>
    <source>
        <strain evidence="2 3">R-45378</strain>
    </source>
</reference>
<feature type="compositionally biased region" description="Polar residues" evidence="1">
    <location>
        <begin position="39"/>
        <end position="58"/>
    </location>
</feature>